<protein>
    <submittedName>
        <fullName evidence="4">ABC transporter ATP-binding protein</fullName>
    </submittedName>
</protein>
<gene>
    <name evidence="4" type="ORF">FTX54_016245</name>
</gene>
<organism evidence="4 5">
    <name type="scientific">Alkalicoccus halolimnae</name>
    <dbReference type="NCBI Taxonomy" id="1667239"/>
    <lineage>
        <taxon>Bacteria</taxon>
        <taxon>Bacillati</taxon>
        <taxon>Bacillota</taxon>
        <taxon>Bacilli</taxon>
        <taxon>Bacillales</taxon>
        <taxon>Bacillaceae</taxon>
        <taxon>Alkalicoccus</taxon>
    </lineage>
</organism>
<dbReference type="GO" id="GO:0016887">
    <property type="term" value="F:ATP hydrolysis activity"/>
    <property type="evidence" value="ECO:0007669"/>
    <property type="project" value="InterPro"/>
</dbReference>
<dbReference type="SMART" id="SM00382">
    <property type="entry name" value="AAA"/>
    <property type="match status" value="1"/>
</dbReference>
<dbReference type="PROSITE" id="PS50893">
    <property type="entry name" value="ABC_TRANSPORTER_2"/>
    <property type="match status" value="1"/>
</dbReference>
<dbReference type="InterPro" id="IPR003593">
    <property type="entry name" value="AAA+_ATPase"/>
</dbReference>
<evidence type="ECO:0000259" key="3">
    <source>
        <dbReference type="PROSITE" id="PS50893"/>
    </source>
</evidence>
<dbReference type="PANTHER" id="PTHR43158">
    <property type="entry name" value="SKFA PEPTIDE EXPORT ATP-BINDING PROTEIN SKFE"/>
    <property type="match status" value="1"/>
</dbReference>
<reference evidence="4 5" key="1">
    <citation type="submission" date="2024-01" db="EMBL/GenBank/DDBJ databases">
        <title>Complete Genome Sequence of Alkalicoccus halolimnae BZ-SZ-XJ29T, a Moderately Halophilic Bacterium Isolated from a Salt Lake.</title>
        <authorList>
            <person name="Zhao B."/>
        </authorList>
    </citation>
    <scope>NUCLEOTIDE SEQUENCE [LARGE SCALE GENOMIC DNA]</scope>
    <source>
        <strain evidence="4 5">BZ-SZ-XJ29</strain>
    </source>
</reference>
<sequence length="264" mass="29605">MKEVVSLNNVTVQRDGKKLIKDINWKVHQGEHWGILGLNGSGKTTLLKVIAGSMWPKAGSGPVDILGRRYGKTYMPELKKSIGWVSQAVDQQYQGHIQTTALDIVLSGKHASIGIYEPITEADETRARTLLHQFRIGHLENEPLAHFSQGERKKTLLARAWMADPKLLILDEPCAGLDLYSREELLDTLEEMMGSSGPTLLYVTHHMEELIPSLTHTLLLKDGEVHAGGEKAEIINEANLEETFQVPLRVTWEGGRPWARVRRH</sequence>
<dbReference type="InterPro" id="IPR027417">
    <property type="entry name" value="P-loop_NTPase"/>
</dbReference>
<dbReference type="Gene3D" id="3.40.50.300">
    <property type="entry name" value="P-loop containing nucleotide triphosphate hydrolases"/>
    <property type="match status" value="1"/>
</dbReference>
<dbReference type="PANTHER" id="PTHR43158:SF2">
    <property type="entry name" value="SKFA PEPTIDE EXPORT ATP-BINDING PROTEIN SKFE"/>
    <property type="match status" value="1"/>
</dbReference>
<feature type="domain" description="ABC transporter" evidence="3">
    <location>
        <begin position="5"/>
        <end position="247"/>
    </location>
</feature>
<dbReference type="SUPFAM" id="SSF52540">
    <property type="entry name" value="P-loop containing nucleoside triphosphate hydrolases"/>
    <property type="match status" value="1"/>
</dbReference>
<evidence type="ECO:0000313" key="5">
    <source>
        <dbReference type="Proteomes" id="UP000321816"/>
    </source>
</evidence>
<accession>A0A5C7F9R4</accession>
<keyword evidence="1" id="KW-0547">Nucleotide-binding</keyword>
<dbReference type="EMBL" id="CP144914">
    <property type="protein sequence ID" value="WWD79920.1"/>
    <property type="molecule type" value="Genomic_DNA"/>
</dbReference>
<evidence type="ECO:0000313" key="4">
    <source>
        <dbReference type="EMBL" id="WWD79920.1"/>
    </source>
</evidence>
<proteinExistence type="predicted"/>
<name>A0A5C7F9R4_9BACI</name>
<dbReference type="GO" id="GO:0005524">
    <property type="term" value="F:ATP binding"/>
    <property type="evidence" value="ECO:0007669"/>
    <property type="project" value="UniProtKB-KW"/>
</dbReference>
<evidence type="ECO:0000256" key="1">
    <source>
        <dbReference type="ARBA" id="ARBA00022741"/>
    </source>
</evidence>
<dbReference type="Pfam" id="PF00005">
    <property type="entry name" value="ABC_tran"/>
    <property type="match status" value="1"/>
</dbReference>
<evidence type="ECO:0000256" key="2">
    <source>
        <dbReference type="ARBA" id="ARBA00022840"/>
    </source>
</evidence>
<keyword evidence="2 4" id="KW-0067">ATP-binding</keyword>
<keyword evidence="5" id="KW-1185">Reference proteome</keyword>
<dbReference type="RefSeq" id="WP_147802614.1">
    <property type="nucleotide sequence ID" value="NZ_CP144914.1"/>
</dbReference>
<dbReference type="Proteomes" id="UP000321816">
    <property type="component" value="Chromosome"/>
</dbReference>
<dbReference type="KEGG" id="ahal:FTX54_016245"/>
<dbReference type="InterPro" id="IPR003439">
    <property type="entry name" value="ABC_transporter-like_ATP-bd"/>
</dbReference>
<dbReference type="OrthoDB" id="9789994at2"/>
<dbReference type="AlphaFoldDB" id="A0A5C7F9R4"/>